<protein>
    <submittedName>
        <fullName evidence="3">Ribose transport system substrate-binding protein</fullName>
    </submittedName>
</protein>
<evidence type="ECO:0000313" key="4">
    <source>
        <dbReference type="Proteomes" id="UP000198706"/>
    </source>
</evidence>
<dbReference type="RefSeq" id="WP_084339514.1">
    <property type="nucleotide sequence ID" value="NZ_FNFD01000030.1"/>
</dbReference>
<name>A0A1G9MTS0_9PSED</name>
<feature type="signal peptide" evidence="1">
    <location>
        <begin position="1"/>
        <end position="20"/>
    </location>
</feature>
<dbReference type="STRING" id="137658.SAMN05216186_13037"/>
<dbReference type="SUPFAM" id="SSF53822">
    <property type="entry name" value="Periplasmic binding protein-like I"/>
    <property type="match status" value="1"/>
</dbReference>
<feature type="domain" description="Periplasmic binding protein" evidence="2">
    <location>
        <begin position="50"/>
        <end position="299"/>
    </location>
</feature>
<keyword evidence="4" id="KW-1185">Reference proteome</keyword>
<sequence>MKLGAVRHVLFACLLGMVVAVGHSQWSGPDKGPAAVSDKRVIFLASDFRNGGVVGVYRSFERAAKLLGWQVRALDGRGDADELRRIADQALREAPDGVVLGGFGLAALGTPPKLLQQRDIPVVGWHAGDHPGPNEWLFSNVTTDPLVVADMAAELVIGDGPVGVVIFTDSHFAIATAKSQRMAERVAACPNCRVLSVEDLAISRASTDVEKRVEQLQQRFGAAWTHTLAINDVYFDHMHLPLARLGRKDIRLISAGDGSSKALGRIYSGLSQQIATIAEPLGAHGWQLVDELNRAFAGEPPSGFVAQPLLITTEVLRQSETITIELDSSYEDAYLRLWRPK</sequence>
<dbReference type="AlphaFoldDB" id="A0A1G9MTS0"/>
<accession>A0A1G9MTS0</accession>
<dbReference type="Pfam" id="PF13407">
    <property type="entry name" value="Peripla_BP_4"/>
    <property type="match status" value="1"/>
</dbReference>
<evidence type="ECO:0000256" key="1">
    <source>
        <dbReference type="SAM" id="SignalP"/>
    </source>
</evidence>
<dbReference type="Gene3D" id="3.40.50.2300">
    <property type="match status" value="2"/>
</dbReference>
<dbReference type="InterPro" id="IPR025997">
    <property type="entry name" value="SBP_2_dom"/>
</dbReference>
<feature type="chain" id="PRO_5011649857" evidence="1">
    <location>
        <begin position="21"/>
        <end position="341"/>
    </location>
</feature>
<dbReference type="InterPro" id="IPR028082">
    <property type="entry name" value="Peripla_BP_I"/>
</dbReference>
<proteinExistence type="predicted"/>
<dbReference type="Proteomes" id="UP000198706">
    <property type="component" value="Unassembled WGS sequence"/>
</dbReference>
<keyword evidence="1" id="KW-0732">Signal</keyword>
<gene>
    <name evidence="3" type="ORF">SAMN05216186_13037</name>
</gene>
<evidence type="ECO:0000259" key="2">
    <source>
        <dbReference type="Pfam" id="PF13407"/>
    </source>
</evidence>
<dbReference type="GO" id="GO:0055085">
    <property type="term" value="P:transmembrane transport"/>
    <property type="evidence" value="ECO:0007669"/>
    <property type="project" value="UniProtKB-ARBA"/>
</dbReference>
<organism evidence="3 4">
    <name type="scientific">Pseudomonas indica</name>
    <dbReference type="NCBI Taxonomy" id="137658"/>
    <lineage>
        <taxon>Bacteria</taxon>
        <taxon>Pseudomonadati</taxon>
        <taxon>Pseudomonadota</taxon>
        <taxon>Gammaproteobacteria</taxon>
        <taxon>Pseudomonadales</taxon>
        <taxon>Pseudomonadaceae</taxon>
        <taxon>Pseudomonas</taxon>
    </lineage>
</organism>
<evidence type="ECO:0000313" key="3">
    <source>
        <dbReference type="EMBL" id="SDL77682.1"/>
    </source>
</evidence>
<reference evidence="3 4" key="1">
    <citation type="submission" date="2016-10" db="EMBL/GenBank/DDBJ databases">
        <authorList>
            <person name="de Groot N.N."/>
        </authorList>
    </citation>
    <scope>NUCLEOTIDE SEQUENCE [LARGE SCALE GENOMIC DNA]</scope>
    <source>
        <strain evidence="3 4">JCM 21544</strain>
    </source>
</reference>
<dbReference type="EMBL" id="FNFD01000030">
    <property type="protein sequence ID" value="SDL77682.1"/>
    <property type="molecule type" value="Genomic_DNA"/>
</dbReference>